<feature type="active site" description="Glycyl thioester intermediate" evidence="6">
    <location>
        <position position="1223"/>
    </location>
</feature>
<dbReference type="EC" id="2.3.2.26" evidence="3"/>
<feature type="compositionally biased region" description="Polar residues" evidence="7">
    <location>
        <begin position="645"/>
        <end position="663"/>
    </location>
</feature>
<evidence type="ECO:0000256" key="7">
    <source>
        <dbReference type="SAM" id="MobiDB-lite"/>
    </source>
</evidence>
<organism evidence="9">
    <name type="scientific">Brassica napus</name>
    <name type="common">Rape</name>
    <dbReference type="NCBI Taxonomy" id="3708"/>
    <lineage>
        <taxon>Eukaryota</taxon>
        <taxon>Viridiplantae</taxon>
        <taxon>Streptophyta</taxon>
        <taxon>Embryophyta</taxon>
        <taxon>Tracheophyta</taxon>
        <taxon>Spermatophyta</taxon>
        <taxon>Magnoliopsida</taxon>
        <taxon>eudicotyledons</taxon>
        <taxon>Gunneridae</taxon>
        <taxon>Pentapetalae</taxon>
        <taxon>rosids</taxon>
        <taxon>malvids</taxon>
        <taxon>Brassicales</taxon>
        <taxon>Brassicaceae</taxon>
        <taxon>Brassiceae</taxon>
        <taxon>Brassica</taxon>
    </lineage>
</organism>
<evidence type="ECO:0000256" key="3">
    <source>
        <dbReference type="ARBA" id="ARBA00012485"/>
    </source>
</evidence>
<dbReference type="Pfam" id="PF14377">
    <property type="entry name" value="UBM"/>
    <property type="match status" value="3"/>
</dbReference>
<feature type="region of interest" description="Disordered" evidence="7">
    <location>
        <begin position="645"/>
        <end position="665"/>
    </location>
</feature>
<evidence type="ECO:0000259" key="8">
    <source>
        <dbReference type="PROSITE" id="PS50237"/>
    </source>
</evidence>
<feature type="compositionally biased region" description="Low complexity" evidence="7">
    <location>
        <begin position="65"/>
        <end position="79"/>
    </location>
</feature>
<name>A0A816NVW0_BRANA</name>
<dbReference type="SMART" id="SM00119">
    <property type="entry name" value="HECTc"/>
    <property type="match status" value="1"/>
</dbReference>
<proteinExistence type="predicted"/>
<dbReference type="InterPro" id="IPR035983">
    <property type="entry name" value="Hect_E3_ubiquitin_ligase"/>
</dbReference>
<dbReference type="FunFam" id="3.30.2410.10:FF:000010">
    <property type="entry name" value="E3 ubiquitin-protein ligase UPL1"/>
    <property type="match status" value="1"/>
</dbReference>
<dbReference type="Proteomes" id="UP001295469">
    <property type="component" value="Chromosome A09"/>
</dbReference>
<keyword evidence="4" id="KW-0808">Transferase</keyword>
<dbReference type="Pfam" id="PF00632">
    <property type="entry name" value="HECT"/>
    <property type="match status" value="2"/>
</dbReference>
<feature type="region of interest" description="Disordered" evidence="7">
    <location>
        <begin position="62"/>
        <end position="91"/>
    </location>
</feature>
<dbReference type="InterPro" id="IPR000569">
    <property type="entry name" value="HECT_dom"/>
</dbReference>
<keyword evidence="5 6" id="KW-0833">Ubl conjugation pathway</keyword>
<sequence>MLSARSPTGSHISSEASNTFVDVGLVKSLTRTLEVLDLDNVESPKTVTGIIKVLELVTKEHAHSADSNSKNENANKSSDQIQSGGGDTTADASEAGEIMLRSNHDSMTADHAENFGGSHTFVGSEDVTDDMEHDQDLDEGFAAGGDDYMQEAAEDARGWKTGLEFEMHTHVPENLDEEEDEEMSGDEGDEIDEDENDNEEEDEEDNDLEEEEEEDVHHLPHHDTDQDDHELEDDEFEEEILVEEDEEDEDDEDRVILRFEDGINGLNVLDHLEVLRDHRFSDETLHVMPVEVFGSRRQGRTTSIYSLLGRTGDGATPSQHPLLSGSPSLPVSQSQTGSLLFLLVFISLLCFVIFKNNLLIDCFLLFVESTHDHTVGGRDSNGSSSSRLDAIFRSLRNGRQGHRLNLWADDSQQIVGSGASTVPQGLEDLLVSQLRRPGSDNPSDQNPSPLEPQSQAESGQPQEATVRPEIPDENATGNGGANVSAPSIVSPVASAPPDTRATATDSVSSSRSQSVEMQYDPNDSTVRDVEAVSQESGGSGATLGESLRSLDVEIGSADGHDDGAERHDVQPAMRSRRANLSVVPSSTGREASLYSVTEVPENSGHEAEQDNPPEEQPVNRDVASSSIDPAFLDALPEGLRAEVLSAQQAQAPEPSSNEQQNSGDIDPEFLAALPADIRAEVLAQQQAQRVHQSHELEGQPVEMDTVSIIATFPSELREEVLLTSDDAVLANLTPALVAEANMLRERFAHRYHNRALFGMHPRHRRGEASRRGEGVISGNEGIASRRSAAKVIEAAGAPLVNTEALQAMIRILRIVQPLYKGPLQRLLLNLCSHGETRFSLANTFMDMLMLDTRKPVNYSSVSEPPYRLYACQSNVTYSRPQHFDGVPPLVSRRVLETLTYLARNHIYVAKILLQSRLSLPSLQGSVPSDKARGKAVVVSDDHMSRTQQEPESVAFALLLSLLNQPLYLRSVAHLEQLLNLLEVIIDNAERKSESADGSDGSATEQQSTHQALTVHFQGEEGIDAGGLTREWYQLLSRVIFDKGALLFTTVGNDSTFQPNPNSVYQTEHLSYFKFVGRVVGKALFDGQLLDVHFTRSFYKHILGVKVTYHDIEAIDPDYYKALKWMLENDISDVLDLTFSVDADEEKLILYEKRSPGSPVIQWFWEVVQGLSKEDKARLLQFVTGTSKVPLEGFSALQGISGAQKFQIHKAYGSANHLPSAHTCFNQLDLPEYPSKEHLQERLLLAIHEASEGFGFG</sequence>
<feature type="compositionally biased region" description="Polar residues" evidence="7">
    <location>
        <begin position="440"/>
        <end position="463"/>
    </location>
</feature>
<feature type="compositionally biased region" description="Acidic residues" evidence="7">
    <location>
        <begin position="225"/>
        <end position="235"/>
    </location>
</feature>
<dbReference type="PANTHER" id="PTHR11254">
    <property type="entry name" value="HECT DOMAIN UBIQUITIN-PROTEIN LIGASE"/>
    <property type="match status" value="1"/>
</dbReference>
<dbReference type="EMBL" id="HG994363">
    <property type="protein sequence ID" value="CAF2040715.1"/>
    <property type="molecule type" value="Genomic_DNA"/>
</dbReference>
<feature type="region of interest" description="Disordered" evidence="7">
    <location>
        <begin position="170"/>
        <end position="235"/>
    </location>
</feature>
<protein>
    <recommendedName>
        <fullName evidence="3">HECT-type E3 ubiquitin transferase</fullName>
        <ecNumber evidence="3">2.3.2.26</ecNumber>
    </recommendedName>
</protein>
<comment type="pathway">
    <text evidence="2">Protein modification; protein ubiquitination.</text>
</comment>
<dbReference type="InterPro" id="IPR025527">
    <property type="entry name" value="HUWE1/Rev1_UBM"/>
</dbReference>
<dbReference type="GO" id="GO:0061630">
    <property type="term" value="F:ubiquitin protein ligase activity"/>
    <property type="evidence" value="ECO:0007669"/>
    <property type="project" value="UniProtKB-EC"/>
</dbReference>
<feature type="compositionally biased region" description="Low complexity" evidence="7">
    <location>
        <begin position="481"/>
        <end position="515"/>
    </location>
</feature>
<evidence type="ECO:0000256" key="4">
    <source>
        <dbReference type="ARBA" id="ARBA00022679"/>
    </source>
</evidence>
<dbReference type="Gene3D" id="3.90.1750.10">
    <property type="entry name" value="Hect, E3 ligase catalytic domains"/>
    <property type="match status" value="1"/>
</dbReference>
<dbReference type="PANTHER" id="PTHR11254:SF398">
    <property type="entry name" value="HECT-TYPE E3 UBIQUITIN TRANSFERASE"/>
    <property type="match status" value="1"/>
</dbReference>
<evidence type="ECO:0000256" key="2">
    <source>
        <dbReference type="ARBA" id="ARBA00004906"/>
    </source>
</evidence>
<dbReference type="InterPro" id="IPR050409">
    <property type="entry name" value="E3_ubiq-protein_ligase"/>
</dbReference>
<dbReference type="SUPFAM" id="SSF56204">
    <property type="entry name" value="Hect, E3 ligase catalytic domain"/>
    <property type="match status" value="1"/>
</dbReference>
<feature type="compositionally biased region" description="Basic and acidic residues" evidence="7">
    <location>
        <begin position="558"/>
        <end position="569"/>
    </location>
</feature>
<dbReference type="AlphaFoldDB" id="A0A816NVW0"/>
<evidence type="ECO:0000256" key="5">
    <source>
        <dbReference type="ARBA" id="ARBA00022786"/>
    </source>
</evidence>
<feature type="region of interest" description="Disordered" evidence="7">
    <location>
        <begin position="434"/>
        <end position="622"/>
    </location>
</feature>
<feature type="domain" description="HECT" evidence="8">
    <location>
        <begin position="1004"/>
        <end position="1256"/>
    </location>
</feature>
<dbReference type="Gene3D" id="6.10.250.1630">
    <property type="match status" value="1"/>
</dbReference>
<feature type="compositionally biased region" description="Acidic residues" evidence="7">
    <location>
        <begin position="174"/>
        <end position="214"/>
    </location>
</feature>
<reference evidence="9" key="1">
    <citation type="submission" date="2021-01" db="EMBL/GenBank/DDBJ databases">
        <authorList>
            <consortium name="Genoscope - CEA"/>
            <person name="William W."/>
        </authorList>
    </citation>
    <scope>NUCLEOTIDE SEQUENCE</scope>
</reference>
<evidence type="ECO:0000256" key="6">
    <source>
        <dbReference type="PROSITE-ProRule" id="PRU00104"/>
    </source>
</evidence>
<dbReference type="PROSITE" id="PS50237">
    <property type="entry name" value="HECT"/>
    <property type="match status" value="1"/>
</dbReference>
<accession>A0A816NVW0</accession>
<evidence type="ECO:0000256" key="1">
    <source>
        <dbReference type="ARBA" id="ARBA00000885"/>
    </source>
</evidence>
<comment type="catalytic activity">
    <reaction evidence="1">
        <text>S-ubiquitinyl-[E2 ubiquitin-conjugating enzyme]-L-cysteine + [acceptor protein]-L-lysine = [E2 ubiquitin-conjugating enzyme]-L-cysteine + N(6)-ubiquitinyl-[acceptor protein]-L-lysine.</text>
        <dbReference type="EC" id="2.3.2.26"/>
    </reaction>
</comment>
<gene>
    <name evidence="9" type="ORF">DARMORV10_A09P18120.1</name>
</gene>
<evidence type="ECO:0000313" key="9">
    <source>
        <dbReference type="EMBL" id="CAF2040715.1"/>
    </source>
</evidence>
<dbReference type="Gene3D" id="3.30.2410.10">
    <property type="entry name" value="Hect, E3 ligase catalytic domain"/>
    <property type="match status" value="1"/>
</dbReference>
<feature type="compositionally biased region" description="Basic and acidic residues" evidence="7">
    <location>
        <begin position="215"/>
        <end position="224"/>
    </location>
</feature>